<accession>A0A2V1H3C6</accession>
<organism evidence="2 3">
    <name type="scientific">Pelagibaculum spongiae</name>
    <dbReference type="NCBI Taxonomy" id="2080658"/>
    <lineage>
        <taxon>Bacteria</taxon>
        <taxon>Pseudomonadati</taxon>
        <taxon>Pseudomonadota</taxon>
        <taxon>Gammaproteobacteria</taxon>
        <taxon>Oceanospirillales</taxon>
        <taxon>Pelagibaculum</taxon>
    </lineage>
</organism>
<dbReference type="EMBL" id="QDDL01000001">
    <property type="protein sequence ID" value="PVZ71677.1"/>
    <property type="molecule type" value="Genomic_DNA"/>
</dbReference>
<gene>
    <name evidence="2" type="ORF">DC094_01215</name>
</gene>
<sequence>MDGKPFGMLRTRHSKQGSTRADVPIRATQAANAQEYCLPPRHPEQGSRDPSATDGNCGVCLLSANLLLNQLVAVAAFRNNEKPVILG</sequence>
<dbReference type="AlphaFoldDB" id="A0A2V1H3C6"/>
<protein>
    <submittedName>
        <fullName evidence="2">Uncharacterized protein</fullName>
    </submittedName>
</protein>
<name>A0A2V1H3C6_9GAMM</name>
<evidence type="ECO:0000313" key="3">
    <source>
        <dbReference type="Proteomes" id="UP000244906"/>
    </source>
</evidence>
<reference evidence="2 3" key="1">
    <citation type="submission" date="2018-04" db="EMBL/GenBank/DDBJ databases">
        <title>Thalassorhabdus spongiae gen. nov., sp. nov., isolated from a marine sponge in South-West Iceland.</title>
        <authorList>
            <person name="Knobloch S."/>
            <person name="Daussin A."/>
            <person name="Johannsson R."/>
            <person name="Marteinsson V.T."/>
        </authorList>
    </citation>
    <scope>NUCLEOTIDE SEQUENCE [LARGE SCALE GENOMIC DNA]</scope>
    <source>
        <strain evidence="2 3">Hp12</strain>
    </source>
</reference>
<dbReference type="Proteomes" id="UP000244906">
    <property type="component" value="Unassembled WGS sequence"/>
</dbReference>
<evidence type="ECO:0000256" key="1">
    <source>
        <dbReference type="SAM" id="MobiDB-lite"/>
    </source>
</evidence>
<proteinExistence type="predicted"/>
<comment type="caution">
    <text evidence="2">The sequence shown here is derived from an EMBL/GenBank/DDBJ whole genome shotgun (WGS) entry which is preliminary data.</text>
</comment>
<feature type="region of interest" description="Disordered" evidence="1">
    <location>
        <begin position="1"/>
        <end position="23"/>
    </location>
</feature>
<keyword evidence="3" id="KW-1185">Reference proteome</keyword>
<evidence type="ECO:0000313" key="2">
    <source>
        <dbReference type="EMBL" id="PVZ71677.1"/>
    </source>
</evidence>